<comment type="caution">
    <text evidence="1">The sequence shown here is derived from an EMBL/GenBank/DDBJ whole genome shotgun (WGS) entry which is preliminary data.</text>
</comment>
<organism evidence="1 2">
    <name type="scientific">Prochlorococcus marinus XMU1408</name>
    <dbReference type="NCBI Taxonomy" id="2213228"/>
    <lineage>
        <taxon>Bacteria</taxon>
        <taxon>Bacillati</taxon>
        <taxon>Cyanobacteriota</taxon>
        <taxon>Cyanophyceae</taxon>
        <taxon>Synechococcales</taxon>
        <taxon>Prochlorococcaceae</taxon>
        <taxon>Prochlorococcus</taxon>
    </lineage>
</organism>
<sequence length="61" mass="7027">MSSDYLQAYQSLVNESEKIYSTKISKVSYLLKLKAQSNSISDLDRKHKTWGQNDVIPNQFS</sequence>
<dbReference type="Proteomes" id="UP000247807">
    <property type="component" value="Unassembled WGS sequence"/>
</dbReference>
<name>A0A318R1H3_PROMR</name>
<accession>A0A318R1H3</accession>
<protein>
    <submittedName>
        <fullName evidence="1">Uncharacterized protein</fullName>
    </submittedName>
</protein>
<dbReference type="EMBL" id="QJUE01000002">
    <property type="protein sequence ID" value="PYE03106.1"/>
    <property type="molecule type" value="Genomic_DNA"/>
</dbReference>
<evidence type="ECO:0000313" key="2">
    <source>
        <dbReference type="Proteomes" id="UP000247807"/>
    </source>
</evidence>
<dbReference type="AlphaFoldDB" id="A0A318R1H3"/>
<dbReference type="OrthoDB" id="9918528at2"/>
<evidence type="ECO:0000313" key="1">
    <source>
        <dbReference type="EMBL" id="PYE03106.1"/>
    </source>
</evidence>
<reference evidence="1 2" key="1">
    <citation type="journal article" date="2018" name="Appl. Environ. Microbiol.">
        <title>Genome rearrangement shapes Prochlorococcus ecological adaptation.</title>
        <authorList>
            <person name="Yan W."/>
            <person name="Wei S."/>
            <person name="Wang Q."/>
            <person name="Xiao X."/>
            <person name="Zeng Q."/>
            <person name="Jiao N."/>
            <person name="Zhang R."/>
        </authorList>
    </citation>
    <scope>NUCLEOTIDE SEQUENCE [LARGE SCALE GENOMIC DNA]</scope>
    <source>
        <strain evidence="1 2">XMU1408</strain>
    </source>
</reference>
<proteinExistence type="predicted"/>
<gene>
    <name evidence="1" type="ORF">DNJ73_05030</name>
</gene>